<dbReference type="AlphaFoldDB" id="A0A6S6XY54"/>
<dbReference type="PANTHER" id="PTHR47894:SF1">
    <property type="entry name" value="HTH-TYPE TRANSCRIPTIONAL REGULATOR VQSM"/>
    <property type="match status" value="1"/>
</dbReference>
<dbReference type="SMART" id="SM00342">
    <property type="entry name" value="HTH_ARAC"/>
    <property type="match status" value="1"/>
</dbReference>
<evidence type="ECO:0000256" key="2">
    <source>
        <dbReference type="ARBA" id="ARBA00023125"/>
    </source>
</evidence>
<reference evidence="4 5" key="1">
    <citation type="submission" date="2020-03" db="EMBL/GenBank/DDBJ databases">
        <authorList>
            <consortium name="Genoscope - CEA"/>
            <person name="William W."/>
        </authorList>
    </citation>
    <scope>NUCLEOTIDE SEQUENCE [LARGE SCALE GENOMIC DNA]</scope>
    <source>
        <strain evidence="5">DSM 16959</strain>
    </source>
</reference>
<dbReference type="Pfam" id="PF12833">
    <property type="entry name" value="HTH_18"/>
    <property type="match status" value="1"/>
</dbReference>
<name>A0A6S6XY54_9PROT</name>
<keyword evidence="1" id="KW-0805">Transcription regulation</keyword>
<dbReference type="PROSITE" id="PS00041">
    <property type="entry name" value="HTH_ARAC_FAMILY_1"/>
    <property type="match status" value="1"/>
</dbReference>
<dbReference type="InterPro" id="IPR018062">
    <property type="entry name" value="HTH_AraC-typ_CS"/>
</dbReference>
<keyword evidence="3" id="KW-0804">Transcription</keyword>
<evidence type="ECO:0000256" key="3">
    <source>
        <dbReference type="ARBA" id="ARBA00023163"/>
    </source>
</evidence>
<organism evidence="4 5">
    <name type="scientific">Denitratisoma oestradiolicum</name>
    <dbReference type="NCBI Taxonomy" id="311182"/>
    <lineage>
        <taxon>Bacteria</taxon>
        <taxon>Pseudomonadati</taxon>
        <taxon>Pseudomonadota</taxon>
        <taxon>Betaproteobacteria</taxon>
        <taxon>Nitrosomonadales</taxon>
        <taxon>Sterolibacteriaceae</taxon>
        <taxon>Denitratisoma</taxon>
    </lineage>
</organism>
<dbReference type="Gene3D" id="1.10.10.60">
    <property type="entry name" value="Homeodomain-like"/>
    <property type="match status" value="1"/>
</dbReference>
<dbReference type="InterPro" id="IPR009057">
    <property type="entry name" value="Homeodomain-like_sf"/>
</dbReference>
<evidence type="ECO:0000313" key="5">
    <source>
        <dbReference type="Proteomes" id="UP000515733"/>
    </source>
</evidence>
<protein>
    <submittedName>
        <fullName evidence="4">Uncharacterized protein</fullName>
    </submittedName>
</protein>
<evidence type="ECO:0000256" key="1">
    <source>
        <dbReference type="ARBA" id="ARBA00023015"/>
    </source>
</evidence>
<dbReference type="PROSITE" id="PS01124">
    <property type="entry name" value="HTH_ARAC_FAMILY_2"/>
    <property type="match status" value="1"/>
</dbReference>
<evidence type="ECO:0000313" key="4">
    <source>
        <dbReference type="EMBL" id="CAB1370969.1"/>
    </source>
</evidence>
<dbReference type="SUPFAM" id="SSF46689">
    <property type="entry name" value="Homeodomain-like"/>
    <property type="match status" value="1"/>
</dbReference>
<proteinExistence type="predicted"/>
<dbReference type="OrthoDB" id="5737354at2"/>
<dbReference type="Proteomes" id="UP000515733">
    <property type="component" value="Chromosome"/>
</dbReference>
<dbReference type="Pfam" id="PF12625">
    <property type="entry name" value="Arabinose_bd"/>
    <property type="match status" value="1"/>
</dbReference>
<dbReference type="PANTHER" id="PTHR47894">
    <property type="entry name" value="HTH-TYPE TRANSCRIPTIONAL REGULATOR GADX"/>
    <property type="match status" value="1"/>
</dbReference>
<keyword evidence="5" id="KW-1185">Reference proteome</keyword>
<dbReference type="EMBL" id="LR778301">
    <property type="protein sequence ID" value="CAB1370969.1"/>
    <property type="molecule type" value="Genomic_DNA"/>
</dbReference>
<dbReference type="GO" id="GO:0003700">
    <property type="term" value="F:DNA-binding transcription factor activity"/>
    <property type="evidence" value="ECO:0007669"/>
    <property type="project" value="InterPro"/>
</dbReference>
<gene>
    <name evidence="4" type="ORF">DENOEST_3815</name>
</gene>
<dbReference type="RefSeq" id="WP_145770399.1">
    <property type="nucleotide sequence ID" value="NZ_LR778301.1"/>
</dbReference>
<sequence length="362" mass="40492">MENPQIKEALSLRSERPSMDDGSTTMYSTARLIPFMLRELENRGYDRSTLLEQAGIKWDNQASPNMVSPSECSRFFNYICSLLSSEATTLPLQAIVTKDVTDMLLHCVITCDNLACVIERSIVYCELVKAIGLSLQLVQGSEFAELRIELDRPMKDTPSLLLLLASMSIFYQLFSWITAVDLPVSELGLCCDKPTFSPPLGGLPDVPLFYQQRHSRIVFPVSCLTLPVARNSEQLKQVIDHFPLDLSVVGPKGSSLSSQIETLIQASLRNQKSHITFETVTQLVNLSPATLRRRLRGEGTSYSDILNRCRMSYASHALRTTSRPMKCIALQLGFSDDRAFRRAVKRWSGSTPTELRTGQSNS</sequence>
<dbReference type="InterPro" id="IPR032687">
    <property type="entry name" value="AraC-type_N"/>
</dbReference>
<accession>A0A6S6XY54</accession>
<dbReference type="GO" id="GO:0005829">
    <property type="term" value="C:cytosol"/>
    <property type="evidence" value="ECO:0007669"/>
    <property type="project" value="TreeGrafter"/>
</dbReference>
<dbReference type="KEGG" id="doe:DENOEST_3815"/>
<dbReference type="InterPro" id="IPR018060">
    <property type="entry name" value="HTH_AraC"/>
</dbReference>
<dbReference type="GO" id="GO:0000976">
    <property type="term" value="F:transcription cis-regulatory region binding"/>
    <property type="evidence" value="ECO:0007669"/>
    <property type="project" value="TreeGrafter"/>
</dbReference>
<keyword evidence="2" id="KW-0238">DNA-binding</keyword>